<dbReference type="InterPro" id="IPR036259">
    <property type="entry name" value="MFS_trans_sf"/>
</dbReference>
<dbReference type="Pfam" id="PF07690">
    <property type="entry name" value="MFS_1"/>
    <property type="match status" value="1"/>
</dbReference>
<keyword evidence="4 7" id="KW-1133">Transmembrane helix</keyword>
<evidence type="ECO:0000256" key="1">
    <source>
        <dbReference type="ARBA" id="ARBA00004141"/>
    </source>
</evidence>
<evidence type="ECO:0000256" key="6">
    <source>
        <dbReference type="ARBA" id="ARBA00023180"/>
    </source>
</evidence>
<dbReference type="PANTHER" id="PTHR23511">
    <property type="entry name" value="SYNAPTIC VESICLE GLYCOPROTEIN 2"/>
    <property type="match status" value="1"/>
</dbReference>
<dbReference type="PANTHER" id="PTHR23511:SF4">
    <property type="entry name" value="MAJOR FACILITATOR SUPERFAMILY (MFS) PROFILE DOMAIN-CONTAINING PROTEIN"/>
    <property type="match status" value="1"/>
</dbReference>
<evidence type="ECO:0000313" key="9">
    <source>
        <dbReference type="EMBL" id="KAF5529110.1"/>
    </source>
</evidence>
<dbReference type="GO" id="GO:0022857">
    <property type="term" value="F:transmembrane transporter activity"/>
    <property type="evidence" value="ECO:0007669"/>
    <property type="project" value="InterPro"/>
</dbReference>
<comment type="caution">
    <text evidence="9">The sequence shown here is derived from an EMBL/GenBank/DDBJ whole genome shotgun (WGS) entry which is preliminary data.</text>
</comment>
<protein>
    <submittedName>
        <fullName evidence="9">Major facilitator superfamily transporter</fullName>
    </submittedName>
</protein>
<dbReference type="PROSITE" id="PS50850">
    <property type="entry name" value="MFS"/>
    <property type="match status" value="1"/>
</dbReference>
<evidence type="ECO:0000256" key="2">
    <source>
        <dbReference type="ARBA" id="ARBA00022448"/>
    </source>
</evidence>
<keyword evidence="3 7" id="KW-0812">Transmembrane</keyword>
<reference evidence="9 10" key="1">
    <citation type="submission" date="2020-05" db="EMBL/GenBank/DDBJ databases">
        <title>Identification and distribution of gene clusters putatively required for synthesis of sphingolipid metabolism inhibitors in phylogenetically diverse species of the filamentous fungus Fusarium.</title>
        <authorList>
            <person name="Kim H.-S."/>
            <person name="Busman M."/>
            <person name="Brown D.W."/>
            <person name="Divon H."/>
            <person name="Uhlig S."/>
            <person name="Proctor R.H."/>
        </authorList>
    </citation>
    <scope>NUCLEOTIDE SEQUENCE [LARGE SCALE GENOMIC DNA]</scope>
    <source>
        <strain evidence="9 10">NRRL 53147</strain>
    </source>
</reference>
<feature type="transmembrane region" description="Helical" evidence="7">
    <location>
        <begin position="400"/>
        <end position="419"/>
    </location>
</feature>
<organism evidence="9 10">
    <name type="scientific">Fusarium mexicanum</name>
    <dbReference type="NCBI Taxonomy" id="751941"/>
    <lineage>
        <taxon>Eukaryota</taxon>
        <taxon>Fungi</taxon>
        <taxon>Dikarya</taxon>
        <taxon>Ascomycota</taxon>
        <taxon>Pezizomycotina</taxon>
        <taxon>Sordariomycetes</taxon>
        <taxon>Hypocreomycetidae</taxon>
        <taxon>Hypocreales</taxon>
        <taxon>Nectriaceae</taxon>
        <taxon>Fusarium</taxon>
        <taxon>Fusarium fujikuroi species complex</taxon>
    </lineage>
</organism>
<dbReference type="SUPFAM" id="SSF103473">
    <property type="entry name" value="MFS general substrate transporter"/>
    <property type="match status" value="1"/>
</dbReference>
<evidence type="ECO:0000313" key="10">
    <source>
        <dbReference type="Proteomes" id="UP000522262"/>
    </source>
</evidence>
<feature type="transmembrane region" description="Helical" evidence="7">
    <location>
        <begin position="151"/>
        <end position="171"/>
    </location>
</feature>
<evidence type="ECO:0000259" key="8">
    <source>
        <dbReference type="PROSITE" id="PS50850"/>
    </source>
</evidence>
<dbReference type="InterPro" id="IPR020846">
    <property type="entry name" value="MFS_dom"/>
</dbReference>
<feature type="transmembrane region" description="Helical" evidence="7">
    <location>
        <begin position="374"/>
        <end position="393"/>
    </location>
</feature>
<keyword evidence="2" id="KW-0813">Transport</keyword>
<dbReference type="AlphaFoldDB" id="A0A8H5I2R5"/>
<keyword evidence="5 7" id="KW-0472">Membrane</keyword>
<feature type="transmembrane region" description="Helical" evidence="7">
    <location>
        <begin position="230"/>
        <end position="252"/>
    </location>
</feature>
<evidence type="ECO:0000256" key="5">
    <source>
        <dbReference type="ARBA" id="ARBA00023136"/>
    </source>
</evidence>
<feature type="transmembrane region" description="Helical" evidence="7">
    <location>
        <begin position="104"/>
        <end position="122"/>
    </location>
</feature>
<proteinExistence type="predicted"/>
<feature type="transmembrane region" description="Helical" evidence="7">
    <location>
        <begin position="332"/>
        <end position="354"/>
    </location>
</feature>
<dbReference type="EMBL" id="JAAOAM010000669">
    <property type="protein sequence ID" value="KAF5529110.1"/>
    <property type="molecule type" value="Genomic_DNA"/>
</dbReference>
<dbReference type="Proteomes" id="UP000522262">
    <property type="component" value="Unassembled WGS sequence"/>
</dbReference>
<keyword evidence="10" id="KW-1185">Reference proteome</keyword>
<gene>
    <name evidence="9" type="ORF">FMEXI_14352</name>
</gene>
<dbReference type="Gene3D" id="1.20.1250.20">
    <property type="entry name" value="MFS general substrate transporter like domains"/>
    <property type="match status" value="1"/>
</dbReference>
<keyword evidence="6" id="KW-0325">Glycoprotein</keyword>
<comment type="subcellular location">
    <subcellularLocation>
        <location evidence="1">Membrane</location>
        <topology evidence="1">Multi-pass membrane protein</topology>
    </subcellularLocation>
</comment>
<feature type="transmembrane region" description="Helical" evidence="7">
    <location>
        <begin position="129"/>
        <end position="145"/>
    </location>
</feature>
<feature type="domain" description="Major facilitator superfamily (MFS) profile" evidence="8">
    <location>
        <begin position="64"/>
        <end position="519"/>
    </location>
</feature>
<accession>A0A8H5I2R5</accession>
<sequence length="520" mass="56625">MSPPLKENLVDTSIRSNDDALDLRSPKGEDILESELEDEVLALKTRLVNDANDDLGWTPFHWKLFFLNGFGYAVDSLLTMVQGVTGPQAFLELATASSYVNAGVVAQNVGLVVGALFWGFGADILGRRLAFNLTLWITSLAMIIGGAAPNLSFLCAFLALSTFGSGGNLILDPTVLLEFLPSNKQWVVTALAGWWGFGQSITGFIAWGFMTQSRWNCSTSDDCGWNNNAGWRYVMFTCGALVFVLSVLRVTVIRLVETPKYLLANGRDADLVKYYQDQARKYNRPCTLTLEKLQACGEIRLKHNGKRTLILSDVKNHVKGLFVSRNTTLSTLLIWASWAIMGLAYPLFYVFLPAYLSTRVPGKVVSQFETYRNLTLTTISGIPGPLIAGYLVETKLGRKYTMFIGALSGMALFFGITGIKTDKQNVGISCAICRAPACCINIYYSTFYAYTAEVLPSAHRATGSGIAVSFNRIMGIVSAFVASSGNTATAVPLYVCAALFGGLALIAALFPFEPNGRRSS</sequence>
<feature type="transmembrane region" description="Helical" evidence="7">
    <location>
        <begin position="191"/>
        <end position="210"/>
    </location>
</feature>
<evidence type="ECO:0000256" key="7">
    <source>
        <dbReference type="SAM" id="Phobius"/>
    </source>
</evidence>
<feature type="transmembrane region" description="Helical" evidence="7">
    <location>
        <begin position="491"/>
        <end position="512"/>
    </location>
</feature>
<evidence type="ECO:0000256" key="4">
    <source>
        <dbReference type="ARBA" id="ARBA00022989"/>
    </source>
</evidence>
<dbReference type="InterPro" id="IPR011701">
    <property type="entry name" value="MFS"/>
</dbReference>
<dbReference type="CDD" id="cd17316">
    <property type="entry name" value="MFS_SV2_like"/>
    <property type="match status" value="1"/>
</dbReference>
<evidence type="ECO:0000256" key="3">
    <source>
        <dbReference type="ARBA" id="ARBA00022692"/>
    </source>
</evidence>
<name>A0A8H5I2R5_9HYPO</name>
<dbReference type="GO" id="GO:0016020">
    <property type="term" value="C:membrane"/>
    <property type="evidence" value="ECO:0007669"/>
    <property type="project" value="UniProtKB-SubCell"/>
</dbReference>